<name>A0A7J7IJ32_9RHOD</name>
<sequence length="376" mass="42864">MKNCLHWTDLGFKKLLSMERPLLRPDEDGVIDVSYSVLGEIGETYRLPCGIDAAFSHPFLEFDATNSRITRIQNLEGCTSLRRLVLRQNAIAKISGLETLTELEEIDLYLNHVQELNDLENKSKLKRLDLSFNRIRSMESLSRFALPALEELYLVQNRIREIAGLRAENLPQLKLLELGSNRIAAIGENIEQVGASLEELWLGRNKIRQVPLLRGMHRLRRVSVQSNHLLEIGSGFEPSADALEELYLSHNGISSLAGVETLAKLKLLDLGCNRIVQLDHFLEELKNLEELWLNGNLVETLDQVYKLSGHSQLRTLYLEGNPVADWLTREHGQEWYRAVVVSILPMLTQLDADPVTEETRSLSDSEHCEAIRDRER</sequence>
<dbReference type="SMART" id="SM00365">
    <property type="entry name" value="LRR_SD22"/>
    <property type="match status" value="9"/>
</dbReference>
<evidence type="ECO:0000313" key="5">
    <source>
        <dbReference type="Proteomes" id="UP000530660"/>
    </source>
</evidence>
<proteinExistence type="predicted"/>
<dbReference type="InterPro" id="IPR001611">
    <property type="entry name" value="Leu-rich_rpt"/>
</dbReference>
<evidence type="ECO:0000256" key="1">
    <source>
        <dbReference type="ARBA" id="ARBA00022614"/>
    </source>
</evidence>
<keyword evidence="1" id="KW-0433">Leucine-rich repeat</keyword>
<organism evidence="4 5">
    <name type="scientific">Cyanidiococcus yangmingshanensis</name>
    <dbReference type="NCBI Taxonomy" id="2690220"/>
    <lineage>
        <taxon>Eukaryota</taxon>
        <taxon>Rhodophyta</taxon>
        <taxon>Bangiophyceae</taxon>
        <taxon>Cyanidiales</taxon>
        <taxon>Cyanidiaceae</taxon>
        <taxon>Cyanidiococcus</taxon>
    </lineage>
</organism>
<protein>
    <recommendedName>
        <fullName evidence="6">Protein phosphatase 1 regulatory subunit 7</fullName>
    </recommendedName>
</protein>
<dbReference type="InterPro" id="IPR003591">
    <property type="entry name" value="Leu-rich_rpt_typical-subtyp"/>
</dbReference>
<feature type="region of interest" description="Disordered" evidence="3">
    <location>
        <begin position="355"/>
        <end position="376"/>
    </location>
</feature>
<dbReference type="InterPro" id="IPR025875">
    <property type="entry name" value="Leu-rich_rpt_4"/>
</dbReference>
<reference evidence="4 5" key="1">
    <citation type="journal article" date="2020" name="J. Phycol.">
        <title>Comparative genome analysis reveals Cyanidiococcus gen. nov., a new extremophilic red algal genus sister to Cyanidioschyzon (Cyanidioschyzonaceae, Rhodophyta).</title>
        <authorList>
            <person name="Liu S.-L."/>
            <person name="Chiang Y.-R."/>
            <person name="Yoon H.S."/>
            <person name="Fu H.-Y."/>
        </authorList>
    </citation>
    <scope>NUCLEOTIDE SEQUENCE [LARGE SCALE GENOMIC DNA]</scope>
    <source>
        <strain evidence="4 5">THAL066</strain>
    </source>
</reference>
<feature type="compositionally biased region" description="Basic and acidic residues" evidence="3">
    <location>
        <begin position="357"/>
        <end position="376"/>
    </location>
</feature>
<evidence type="ECO:0000313" key="4">
    <source>
        <dbReference type="EMBL" id="KAF6003038.1"/>
    </source>
</evidence>
<accession>A0A7J7IJ32</accession>
<dbReference type="AlphaFoldDB" id="A0A7J7IJ32"/>
<dbReference type="SMART" id="SM00369">
    <property type="entry name" value="LRR_TYP"/>
    <property type="match status" value="8"/>
</dbReference>
<dbReference type="InterPro" id="IPR032675">
    <property type="entry name" value="LRR_dom_sf"/>
</dbReference>
<dbReference type="Proteomes" id="UP000530660">
    <property type="component" value="Unassembled WGS sequence"/>
</dbReference>
<comment type="caution">
    <text evidence="4">The sequence shown here is derived from an EMBL/GenBank/DDBJ whole genome shotgun (WGS) entry which is preliminary data.</text>
</comment>
<dbReference type="PANTHER" id="PTHR18849:SF0">
    <property type="entry name" value="CILIA- AND FLAGELLA-ASSOCIATED PROTEIN 410-RELATED"/>
    <property type="match status" value="1"/>
</dbReference>
<dbReference type="PROSITE" id="PS51450">
    <property type="entry name" value="LRR"/>
    <property type="match status" value="6"/>
</dbReference>
<evidence type="ECO:0000256" key="2">
    <source>
        <dbReference type="ARBA" id="ARBA00022737"/>
    </source>
</evidence>
<dbReference type="Pfam" id="PF12799">
    <property type="entry name" value="LRR_4"/>
    <property type="match status" value="1"/>
</dbReference>
<dbReference type="Pfam" id="PF14580">
    <property type="entry name" value="LRR_9"/>
    <property type="match status" value="1"/>
</dbReference>
<keyword evidence="5" id="KW-1185">Reference proteome</keyword>
<dbReference type="Pfam" id="PF13855">
    <property type="entry name" value="LRR_8"/>
    <property type="match status" value="1"/>
</dbReference>
<evidence type="ECO:0008006" key="6">
    <source>
        <dbReference type="Google" id="ProtNLM"/>
    </source>
</evidence>
<keyword evidence="2" id="KW-0677">Repeat</keyword>
<dbReference type="EMBL" id="VWRR01000008">
    <property type="protein sequence ID" value="KAF6003038.1"/>
    <property type="molecule type" value="Genomic_DNA"/>
</dbReference>
<dbReference type="PANTHER" id="PTHR18849">
    <property type="entry name" value="LEUCINE RICH REPEAT PROTEIN"/>
    <property type="match status" value="1"/>
</dbReference>
<gene>
    <name evidence="4" type="ORF">F1559_003035</name>
</gene>
<dbReference type="SUPFAM" id="SSF52058">
    <property type="entry name" value="L domain-like"/>
    <property type="match status" value="1"/>
</dbReference>
<dbReference type="Gene3D" id="3.80.10.10">
    <property type="entry name" value="Ribonuclease Inhibitor"/>
    <property type="match status" value="2"/>
</dbReference>
<dbReference type="OrthoDB" id="266138at2759"/>
<evidence type="ECO:0000256" key="3">
    <source>
        <dbReference type="SAM" id="MobiDB-lite"/>
    </source>
</evidence>